<dbReference type="Pfam" id="PF03916">
    <property type="entry name" value="NrfD"/>
    <property type="match status" value="1"/>
</dbReference>
<dbReference type="NCBIfam" id="TIGR03148">
    <property type="entry name" value="cyt_nit_nrfD"/>
    <property type="match status" value="1"/>
</dbReference>
<sequence>MSTTFADAFYFDSLVWDWIIAIYLFLAGMSAGAVMIAIYLKRKVIQGHPSTNGIIKATAILAPFGIIVGLLILVFHLTKPWSFWKIMIFYNPTSVMSMGVILFQVYMVVLFAWIAAIYKDELLKLLNGRLPIVGTVMKYVTRYENAIELFLAFLAVMLAAYTGFLLSALKTFPLLNNPVLPILFLFSSLSSGAAACLMFGVVFFKESAHSASVKWVHRFERPVVVFELFVLFAFFTGLYFGGGQKEAAAMAAIGGGFWASWFWYGVIGAGMLLPLGLNAVSSEGVKHNKAFIMLVTTLSLLGVLMLRTFILYAGQMTVV</sequence>
<evidence type="ECO:0000313" key="9">
    <source>
        <dbReference type="Proteomes" id="UP000078503"/>
    </source>
</evidence>
<keyword evidence="9" id="KW-1185">Reference proteome</keyword>
<dbReference type="Gene3D" id="1.20.1630.10">
    <property type="entry name" value="Formate dehydrogenase/DMSO reductase domain"/>
    <property type="match status" value="1"/>
</dbReference>
<feature type="transmembrane region" description="Helical" evidence="7">
    <location>
        <begin position="224"/>
        <end position="241"/>
    </location>
</feature>
<evidence type="ECO:0000256" key="2">
    <source>
        <dbReference type="ARBA" id="ARBA00008929"/>
    </source>
</evidence>
<keyword evidence="6 7" id="KW-0472">Membrane</keyword>
<feature type="transmembrane region" description="Helical" evidence="7">
    <location>
        <begin position="95"/>
        <end position="118"/>
    </location>
</feature>
<dbReference type="InterPro" id="IPR017566">
    <property type="entry name" value="NrfD"/>
</dbReference>
<keyword evidence="5 7" id="KW-1133">Transmembrane helix</keyword>
<comment type="caution">
    <text evidence="8">The sequence shown here is derived from an EMBL/GenBank/DDBJ whole genome shotgun (WGS) entry which is preliminary data.</text>
</comment>
<dbReference type="EMBL" id="LVHF01000028">
    <property type="protein sequence ID" value="OAN13728.1"/>
    <property type="molecule type" value="Genomic_DNA"/>
</dbReference>
<accession>A0A178K8R3</accession>
<proteinExistence type="inferred from homology"/>
<evidence type="ECO:0000256" key="3">
    <source>
        <dbReference type="ARBA" id="ARBA00022475"/>
    </source>
</evidence>
<dbReference type="AlphaFoldDB" id="A0A178K8R3"/>
<dbReference type="InterPro" id="IPR005614">
    <property type="entry name" value="NrfD-like"/>
</dbReference>
<evidence type="ECO:0000256" key="1">
    <source>
        <dbReference type="ARBA" id="ARBA00004651"/>
    </source>
</evidence>
<keyword evidence="3" id="KW-1003">Cell membrane</keyword>
<evidence type="ECO:0000313" key="8">
    <source>
        <dbReference type="EMBL" id="OAN13728.1"/>
    </source>
</evidence>
<dbReference type="STRING" id="858640.A3K86_14260"/>
<evidence type="ECO:0000256" key="4">
    <source>
        <dbReference type="ARBA" id="ARBA00022692"/>
    </source>
</evidence>
<evidence type="ECO:0000256" key="7">
    <source>
        <dbReference type="SAM" id="Phobius"/>
    </source>
</evidence>
<dbReference type="InterPro" id="IPR052049">
    <property type="entry name" value="Electron_transfer_protein"/>
</dbReference>
<dbReference type="PANTHER" id="PTHR34856">
    <property type="entry name" value="PROTEIN NRFD"/>
    <property type="match status" value="1"/>
</dbReference>
<reference evidence="8 9" key="1">
    <citation type="submission" date="2016-03" db="EMBL/GenBank/DDBJ databases">
        <title>Photobacterium proteolyticum sp. nov. a protease producing bacterium isolated from ocean sediments of Laizhou Bay.</title>
        <authorList>
            <person name="Li Y."/>
        </authorList>
    </citation>
    <scope>NUCLEOTIDE SEQUENCE [LARGE SCALE GENOMIC DNA]</scope>
    <source>
        <strain evidence="8 9">R-40508</strain>
    </source>
</reference>
<feature type="transmembrane region" description="Helical" evidence="7">
    <location>
        <begin position="292"/>
        <end position="313"/>
    </location>
</feature>
<protein>
    <submittedName>
        <fullName evidence="8">Cytochrome c nitrite reductase subunit NrfD</fullName>
    </submittedName>
</protein>
<dbReference type="PANTHER" id="PTHR34856:SF2">
    <property type="entry name" value="PROTEIN NRFD"/>
    <property type="match status" value="1"/>
</dbReference>
<feature type="transmembrane region" description="Helical" evidence="7">
    <location>
        <begin position="20"/>
        <end position="41"/>
    </location>
</feature>
<dbReference type="GO" id="GO:0005886">
    <property type="term" value="C:plasma membrane"/>
    <property type="evidence" value="ECO:0007669"/>
    <property type="project" value="UniProtKB-SubCell"/>
</dbReference>
<name>A0A178K8R3_9GAMM</name>
<comment type="subcellular location">
    <subcellularLocation>
        <location evidence="1">Cell membrane</location>
        <topology evidence="1">Multi-pass membrane protein</topology>
    </subcellularLocation>
</comment>
<keyword evidence="4 7" id="KW-0812">Transmembrane</keyword>
<feature type="transmembrane region" description="Helical" evidence="7">
    <location>
        <begin position="181"/>
        <end position="204"/>
    </location>
</feature>
<feature type="transmembrane region" description="Helical" evidence="7">
    <location>
        <begin position="261"/>
        <end position="280"/>
    </location>
</feature>
<dbReference type="Proteomes" id="UP000078503">
    <property type="component" value="Unassembled WGS sequence"/>
</dbReference>
<dbReference type="OrthoDB" id="31166at2"/>
<feature type="transmembrane region" description="Helical" evidence="7">
    <location>
        <begin position="53"/>
        <end position="75"/>
    </location>
</feature>
<dbReference type="RefSeq" id="WP_068332278.1">
    <property type="nucleotide sequence ID" value="NZ_LVHF01000028.1"/>
</dbReference>
<evidence type="ECO:0000256" key="5">
    <source>
        <dbReference type="ARBA" id="ARBA00022989"/>
    </source>
</evidence>
<feature type="transmembrane region" description="Helical" evidence="7">
    <location>
        <begin position="147"/>
        <end position="169"/>
    </location>
</feature>
<gene>
    <name evidence="8" type="ORF">A3K86_14260</name>
</gene>
<evidence type="ECO:0000256" key="6">
    <source>
        <dbReference type="ARBA" id="ARBA00023136"/>
    </source>
</evidence>
<comment type="similarity">
    <text evidence="2">Belongs to the NrfD family.</text>
</comment>
<organism evidence="8 9">
    <name type="scientific">Photobacterium jeanii</name>
    <dbReference type="NCBI Taxonomy" id="858640"/>
    <lineage>
        <taxon>Bacteria</taxon>
        <taxon>Pseudomonadati</taxon>
        <taxon>Pseudomonadota</taxon>
        <taxon>Gammaproteobacteria</taxon>
        <taxon>Vibrionales</taxon>
        <taxon>Vibrionaceae</taxon>
        <taxon>Photobacterium</taxon>
    </lineage>
</organism>